<reference evidence="1 2" key="1">
    <citation type="journal article" date="2018" name="Front. Microbiol.">
        <title>Description and Comparative Genomics of Macrococcus caseolyticus subsp. hominis subsp. nov., Macrococcus goetzii sp. nov., Macrococcus epidermidis sp. nov., and Macrococcus bohemicus sp. nov., Novel Macrococci From Human Clinical Material With Virulence Potential and Suspected Uptake of Foreign DNA by Natural Transformation.</title>
        <authorList>
            <person name="Maslanova I."/>
            <person name="Wertheimer Z."/>
            <person name="Sedlacek I."/>
            <person name="Svec P."/>
            <person name="Indrakova A."/>
            <person name="Kovarovic V."/>
            <person name="Schumann P."/>
            <person name="Sproer C."/>
            <person name="Kralova S."/>
            <person name="Sedo O."/>
            <person name="Kristofova L."/>
            <person name="Vrbovska V."/>
            <person name="Fuzik T."/>
            <person name="Petras P."/>
            <person name="Zdrahal Z."/>
            <person name="Ruzickova V."/>
            <person name="Doskar J."/>
            <person name="Pantucek R."/>
        </authorList>
    </citation>
    <scope>NUCLEOTIDE SEQUENCE [LARGE SCALE GENOMIC DNA]</scope>
    <source>
        <strain evidence="1 2">01/688</strain>
    </source>
</reference>
<sequence length="105" mass="11641">MEGVDKLTKHILSVNASMSLYRSTLVPGKLNLYDNVITFEAQGPLSGTEVKDTFLLDEIKSIKSGISTVPFRIAIMEKNGESWLFDQVNRKEAKAFVEAYKATVG</sequence>
<dbReference type="AlphaFoldDB" id="A0A327ZW00"/>
<comment type="caution">
    <text evidence="1">The sequence shown here is derived from an EMBL/GenBank/DDBJ whole genome shotgun (WGS) entry which is preliminary data.</text>
</comment>
<proteinExistence type="predicted"/>
<accession>A0A327ZW00</accession>
<organism evidence="1 2">
    <name type="scientific">Macrococcus epidermidis</name>
    <dbReference type="NCBI Taxonomy" id="1902580"/>
    <lineage>
        <taxon>Bacteria</taxon>
        <taxon>Bacillati</taxon>
        <taxon>Bacillota</taxon>
        <taxon>Bacilli</taxon>
        <taxon>Bacillales</taxon>
        <taxon>Staphylococcaceae</taxon>
        <taxon>Macrococcus</taxon>
    </lineage>
</organism>
<evidence type="ECO:0000313" key="2">
    <source>
        <dbReference type="Proteomes" id="UP000249808"/>
    </source>
</evidence>
<name>A0A327ZW00_9STAP</name>
<evidence type="ECO:0000313" key="1">
    <source>
        <dbReference type="EMBL" id="RAK46412.1"/>
    </source>
</evidence>
<protein>
    <recommendedName>
        <fullName evidence="3">GRAM domain-containing protein</fullName>
    </recommendedName>
</protein>
<evidence type="ECO:0008006" key="3">
    <source>
        <dbReference type="Google" id="ProtNLM"/>
    </source>
</evidence>
<dbReference type="EMBL" id="PZJH01000001">
    <property type="protein sequence ID" value="RAK46412.1"/>
    <property type="molecule type" value="Genomic_DNA"/>
</dbReference>
<gene>
    <name evidence="1" type="ORF">BHU61_02875</name>
</gene>
<keyword evidence="2" id="KW-1185">Reference proteome</keyword>
<dbReference type="Proteomes" id="UP000249808">
    <property type="component" value="Unassembled WGS sequence"/>
</dbReference>